<name>A0A4Y2DTY3_ARAVE</name>
<feature type="region of interest" description="Disordered" evidence="1">
    <location>
        <begin position="336"/>
        <end position="355"/>
    </location>
</feature>
<protein>
    <recommendedName>
        <fullName evidence="4">Nucleic-acid-binding protein from transposon X-element</fullName>
    </recommendedName>
</protein>
<accession>A0A4Y2DTY3</accession>
<feature type="compositionally biased region" description="Polar residues" evidence="1">
    <location>
        <begin position="338"/>
        <end position="355"/>
    </location>
</feature>
<feature type="region of interest" description="Disordered" evidence="1">
    <location>
        <begin position="125"/>
        <end position="163"/>
    </location>
</feature>
<feature type="compositionally biased region" description="Basic and acidic residues" evidence="1">
    <location>
        <begin position="19"/>
        <end position="29"/>
    </location>
</feature>
<reference evidence="2 3" key="1">
    <citation type="journal article" date="2019" name="Sci. Rep.">
        <title>Orb-weaving spider Araneus ventricosus genome elucidates the spidroin gene catalogue.</title>
        <authorList>
            <person name="Kono N."/>
            <person name="Nakamura H."/>
            <person name="Ohtoshi R."/>
            <person name="Moran D.A.P."/>
            <person name="Shinohara A."/>
            <person name="Yoshida Y."/>
            <person name="Fujiwara M."/>
            <person name="Mori M."/>
            <person name="Tomita M."/>
            <person name="Arakawa K."/>
        </authorList>
    </citation>
    <scope>NUCLEOTIDE SEQUENCE [LARGE SCALE GENOMIC DNA]</scope>
</reference>
<evidence type="ECO:0000313" key="3">
    <source>
        <dbReference type="Proteomes" id="UP000499080"/>
    </source>
</evidence>
<dbReference type="Proteomes" id="UP000499080">
    <property type="component" value="Unassembled WGS sequence"/>
</dbReference>
<evidence type="ECO:0000256" key="1">
    <source>
        <dbReference type="SAM" id="MobiDB-lite"/>
    </source>
</evidence>
<comment type="caution">
    <text evidence="2">The sequence shown here is derived from an EMBL/GenBank/DDBJ whole genome shotgun (WGS) entry which is preliminary data.</text>
</comment>
<gene>
    <name evidence="2" type="ORF">AVEN_274106_1</name>
</gene>
<feature type="compositionally biased region" description="Polar residues" evidence="1">
    <location>
        <begin position="148"/>
        <end position="163"/>
    </location>
</feature>
<sequence>MAQSEDDEETRSCVGDQHMQVDMDDKADPGHTTPEQYCEVCEDRLKLEHELKLLLAKQHGHRTYSRVMLEYHRFDPAKDAEYQDKLQEIEFVEEQMERQRGKLNSLPICDDEDCYGRNVRKNDNIRLAKNKDSRDKEFRTPPRRKTSKQPQSNSSPANTVQTNNSFELLSSQTDQDNENNQNAPVPEKVPPIMLRFTDNYQDILIEITKACGLTENKLNNGIIKMFPESHKQHQEISNFCRSQGFDFHVIAPVNKRPLKVLVEEYKGRNIINQCYKCNWYHHKAGECQSNARCLKCAGPHETNKCSITSTIPNPKCINCGEVGHVASYRGCKMFPKKTTPQQNRTNNFISNRSTFNPETNRIRENFSFARVTNPQQRQETAPPTQTYPVPSTNVQQINLTDNSLRDMVEGINELKKLLLEFPNLFTTLKSLKDVKDPIAKIQILAHAISNPGTSGTG</sequence>
<evidence type="ECO:0000313" key="2">
    <source>
        <dbReference type="EMBL" id="GBM19569.1"/>
    </source>
</evidence>
<feature type="region of interest" description="Disordered" evidence="1">
    <location>
        <begin position="372"/>
        <end position="391"/>
    </location>
</feature>
<dbReference type="EMBL" id="BGPR01167737">
    <property type="protein sequence ID" value="GBM19569.1"/>
    <property type="molecule type" value="Genomic_DNA"/>
</dbReference>
<dbReference type="AlphaFoldDB" id="A0A4Y2DTY3"/>
<keyword evidence="3" id="KW-1185">Reference proteome</keyword>
<feature type="region of interest" description="Disordered" evidence="1">
    <location>
        <begin position="1"/>
        <end position="32"/>
    </location>
</feature>
<evidence type="ECO:0008006" key="4">
    <source>
        <dbReference type="Google" id="ProtNLM"/>
    </source>
</evidence>
<organism evidence="2 3">
    <name type="scientific">Araneus ventricosus</name>
    <name type="common">Orbweaver spider</name>
    <name type="synonym">Epeira ventricosa</name>
    <dbReference type="NCBI Taxonomy" id="182803"/>
    <lineage>
        <taxon>Eukaryota</taxon>
        <taxon>Metazoa</taxon>
        <taxon>Ecdysozoa</taxon>
        <taxon>Arthropoda</taxon>
        <taxon>Chelicerata</taxon>
        <taxon>Arachnida</taxon>
        <taxon>Araneae</taxon>
        <taxon>Araneomorphae</taxon>
        <taxon>Entelegynae</taxon>
        <taxon>Araneoidea</taxon>
        <taxon>Araneidae</taxon>
        <taxon>Araneus</taxon>
    </lineage>
</organism>
<proteinExistence type="predicted"/>
<feature type="compositionally biased region" description="Basic and acidic residues" evidence="1">
    <location>
        <begin position="125"/>
        <end position="140"/>
    </location>
</feature>
<dbReference type="OrthoDB" id="6473680at2759"/>